<dbReference type="InterPro" id="IPR011250">
    <property type="entry name" value="OMP/PagP_B-barrel"/>
</dbReference>
<feature type="signal peptide" evidence="1">
    <location>
        <begin position="1"/>
        <end position="22"/>
    </location>
</feature>
<dbReference type="NCBIfam" id="NF041636">
    <property type="entry name" value="slam_lipo"/>
    <property type="match status" value="1"/>
</dbReference>
<keyword evidence="1" id="KW-0732">Signal</keyword>
<dbReference type="RefSeq" id="WP_115167293.1">
    <property type="nucleotide sequence ID" value="NZ_ABEXOC020000001.1"/>
</dbReference>
<accession>A0A379FT28</accession>
<dbReference type="InterPro" id="IPR054843">
    <property type="entry name" value="Slam_hemophilin_C"/>
</dbReference>
<dbReference type="Gene3D" id="2.40.160.90">
    <property type="match status" value="1"/>
</dbReference>
<feature type="domain" description="HphA C-terminal" evidence="3">
    <location>
        <begin position="140"/>
        <end position="245"/>
    </location>
</feature>
<sequence length="247" mass="26237">MKKLSLITVAVSFSIFSVGVMAETVSKQSLDYGYNQTNIIVDKTQSTMGPHGGSIGAPGIGSRFMKEGKTISFSGLKYMVTQKPDNVYVLESGGSPHGGMGKFQFSQVADAEVYFGDWSQTGLADDAMHTVYFSGANATTEVPTSGQATYTIAGINQFAGEAKQTGWFNANFADKSYTGALEGTNSHSMAGNIEEDGKFSGTAIANETHYGNSMGQLFGENAEQVAGILSYDNHRELDTAFGGQKDE</sequence>
<feature type="domain" description="HphA N-terminal heme-binding" evidence="2">
    <location>
        <begin position="35"/>
        <end position="130"/>
    </location>
</feature>
<evidence type="ECO:0000256" key="1">
    <source>
        <dbReference type="SAM" id="SignalP"/>
    </source>
</evidence>
<proteinExistence type="predicted"/>
<evidence type="ECO:0000313" key="4">
    <source>
        <dbReference type="EMBL" id="SUC31503.1"/>
    </source>
</evidence>
<dbReference type="SUPFAM" id="SSF56925">
    <property type="entry name" value="OMPA-like"/>
    <property type="match status" value="1"/>
</dbReference>
<gene>
    <name evidence="4" type="ORF">NCTC11801_02454</name>
</gene>
<dbReference type="InterPro" id="IPR054535">
    <property type="entry name" value="HphA_N"/>
</dbReference>
<feature type="chain" id="PRO_5017029464" evidence="1">
    <location>
        <begin position="23"/>
        <end position="247"/>
    </location>
</feature>
<dbReference type="InterPro" id="IPR054536">
    <property type="entry name" value="HphA_C"/>
</dbReference>
<reference evidence="4 5" key="1">
    <citation type="submission" date="2018-06" db="EMBL/GenBank/DDBJ databases">
        <authorList>
            <consortium name="Pathogen Informatics"/>
            <person name="Doyle S."/>
        </authorList>
    </citation>
    <scope>NUCLEOTIDE SEQUENCE [LARGE SCALE GENOMIC DNA]</scope>
    <source>
        <strain evidence="4 5">NCTC11801</strain>
    </source>
</reference>
<dbReference type="Pfam" id="PF22829">
    <property type="entry name" value="HphA_C"/>
    <property type="match status" value="1"/>
</dbReference>
<evidence type="ECO:0000259" key="2">
    <source>
        <dbReference type="Pfam" id="PF22828"/>
    </source>
</evidence>
<organism evidence="4 5">
    <name type="scientific">Providencia rettgeri</name>
    <dbReference type="NCBI Taxonomy" id="587"/>
    <lineage>
        <taxon>Bacteria</taxon>
        <taxon>Pseudomonadati</taxon>
        <taxon>Pseudomonadota</taxon>
        <taxon>Gammaproteobacteria</taxon>
        <taxon>Enterobacterales</taxon>
        <taxon>Morganellaceae</taxon>
        <taxon>Providencia</taxon>
    </lineage>
</organism>
<protein>
    <submittedName>
        <fullName evidence="4">Uncharacterized protein</fullName>
    </submittedName>
</protein>
<name>A0A379FT28_PRORE</name>
<dbReference type="AlphaFoldDB" id="A0A379FT28"/>
<dbReference type="Pfam" id="PF22828">
    <property type="entry name" value="HphA_N"/>
    <property type="match status" value="1"/>
</dbReference>
<dbReference type="EMBL" id="UGTZ01000001">
    <property type="protein sequence ID" value="SUC31503.1"/>
    <property type="molecule type" value="Genomic_DNA"/>
</dbReference>
<evidence type="ECO:0000259" key="3">
    <source>
        <dbReference type="Pfam" id="PF22829"/>
    </source>
</evidence>
<evidence type="ECO:0000313" key="5">
    <source>
        <dbReference type="Proteomes" id="UP000254208"/>
    </source>
</evidence>
<dbReference type="GeneID" id="93673325"/>
<dbReference type="Proteomes" id="UP000254208">
    <property type="component" value="Unassembled WGS sequence"/>
</dbReference>